<protein>
    <submittedName>
        <fullName evidence="1">DUF885 domain-containing protein</fullName>
    </submittedName>
</protein>
<keyword evidence="2" id="KW-1185">Reference proteome</keyword>
<dbReference type="EMBL" id="JADEYC010000032">
    <property type="protein sequence ID" value="MBE9376112.1"/>
    <property type="molecule type" value="Genomic_DNA"/>
</dbReference>
<dbReference type="Pfam" id="PF05960">
    <property type="entry name" value="DUF885"/>
    <property type="match status" value="1"/>
</dbReference>
<organism evidence="1 2">
    <name type="scientific">Saccharopolyspora montiporae</name>
    <dbReference type="NCBI Taxonomy" id="2781240"/>
    <lineage>
        <taxon>Bacteria</taxon>
        <taxon>Bacillati</taxon>
        <taxon>Actinomycetota</taxon>
        <taxon>Actinomycetes</taxon>
        <taxon>Pseudonocardiales</taxon>
        <taxon>Pseudonocardiaceae</taxon>
        <taxon>Saccharopolyspora</taxon>
    </lineage>
</organism>
<sequence length="543" mass="60278">MTTPAELADELLAVVLDADPVAGTLRGDHRRDHRLPDPSAGTEWALRERAERLRVRALAVDTEHAGLQDRLTVAVVVQQARALVDRFDALAPEYTVIGNVFAPVPGLLFDLGRIAPQDDEQVAGWLARLRGFGWFTEATARRHRAGIAVGRVPVRHLVDDAIEHVDRYLADPAIDPLLAVPLPAAVEQRRRQLVAEVVHPALARYRDVLRTEIAPVSRHPERAGLCWLPGGGDIYRGLIRAHLNDDRDPAELHETGRQHLARLRPEIVRLGGGEPAEVFRRLRDDPDLRWRDADELLDTTRAAVRRAAAAAPGWFGAVPEEPCEVRPVPPADAVSAPIGFYLAPPDDGSRPGTYFANTHRAEQRPRYTAEVVAFHEALPGHHLQFARAMQVSELPALRRLLGFTAYTEGWGLYAERLADEMGLYSDEVQRLGMVAQDALRGARLVVDTGLHEMGWSRQRAVDCVLENTALPPIEAESEVDRYIAFPAQALSYLAGRRELDRIRATAQRRMGERFDIARFHDLVLGNGSLPLSAVDSLVRHELV</sequence>
<evidence type="ECO:0000313" key="1">
    <source>
        <dbReference type="EMBL" id="MBE9376112.1"/>
    </source>
</evidence>
<dbReference type="InterPro" id="IPR010281">
    <property type="entry name" value="DUF885"/>
</dbReference>
<dbReference type="PANTHER" id="PTHR33361:SF2">
    <property type="entry name" value="DUF885 DOMAIN-CONTAINING PROTEIN"/>
    <property type="match status" value="1"/>
</dbReference>
<dbReference type="PANTHER" id="PTHR33361">
    <property type="entry name" value="GLR0591 PROTEIN"/>
    <property type="match status" value="1"/>
</dbReference>
<gene>
    <name evidence="1" type="ORF">IQ251_16800</name>
</gene>
<comment type="caution">
    <text evidence="1">The sequence shown here is derived from an EMBL/GenBank/DDBJ whole genome shotgun (WGS) entry which is preliminary data.</text>
</comment>
<proteinExistence type="predicted"/>
<reference evidence="1" key="1">
    <citation type="submission" date="2020-10" db="EMBL/GenBank/DDBJ databases">
        <title>Diversity and distribution of actinomycetes associated with coral in the coast of Hainan.</title>
        <authorList>
            <person name="Li F."/>
        </authorList>
    </citation>
    <scope>NUCLEOTIDE SEQUENCE</scope>
    <source>
        <strain evidence="1">HNM0983</strain>
    </source>
</reference>
<accession>A0A929BA55</accession>
<evidence type="ECO:0000313" key="2">
    <source>
        <dbReference type="Proteomes" id="UP000598360"/>
    </source>
</evidence>
<dbReference type="Proteomes" id="UP000598360">
    <property type="component" value="Unassembled WGS sequence"/>
</dbReference>
<dbReference type="AlphaFoldDB" id="A0A929BA55"/>
<name>A0A929BA55_9PSEU</name>
<dbReference type="RefSeq" id="WP_193929556.1">
    <property type="nucleotide sequence ID" value="NZ_JADEYC010000032.1"/>
</dbReference>